<dbReference type="Gramene" id="Kaladp0170s0001.1.v1.1">
    <property type="protein sequence ID" value="Kaladp0170s0001.1.v1.1.CDS.1"/>
    <property type="gene ID" value="Kaladp0170s0001.v1.1"/>
</dbReference>
<evidence type="ECO:0000313" key="2">
    <source>
        <dbReference type="EnsemblPlants" id="Kaladp0170s0001.1.v1.1.CDS.1"/>
    </source>
</evidence>
<dbReference type="Pfam" id="PF00646">
    <property type="entry name" value="F-box"/>
    <property type="match status" value="1"/>
</dbReference>
<dbReference type="InterPro" id="IPR036047">
    <property type="entry name" value="F-box-like_dom_sf"/>
</dbReference>
<dbReference type="Proteomes" id="UP000594263">
    <property type="component" value="Unplaced"/>
</dbReference>
<dbReference type="EnsemblPlants" id="Kaladp0170s0001.1.v1.1">
    <property type="protein sequence ID" value="Kaladp0170s0001.1.v1.1.CDS.1"/>
    <property type="gene ID" value="Kaladp0170s0001.v1.1"/>
</dbReference>
<dbReference type="InterPro" id="IPR001810">
    <property type="entry name" value="F-box_dom"/>
</dbReference>
<dbReference type="PANTHER" id="PTHR31639">
    <property type="entry name" value="F-BOX PROTEIN-LIKE"/>
    <property type="match status" value="1"/>
</dbReference>
<dbReference type="AlphaFoldDB" id="A0A7N0V971"/>
<accession>A0A7N0V971</accession>
<keyword evidence="3" id="KW-1185">Reference proteome</keyword>
<protein>
    <recommendedName>
        <fullName evidence="1">F-box domain-containing protein</fullName>
    </recommendedName>
</protein>
<feature type="domain" description="F-box" evidence="1">
    <location>
        <begin position="2"/>
        <end position="27"/>
    </location>
</feature>
<reference evidence="2" key="1">
    <citation type="submission" date="2021-01" db="UniProtKB">
        <authorList>
            <consortium name="EnsemblPlants"/>
        </authorList>
    </citation>
    <scope>IDENTIFICATION</scope>
</reference>
<sequence length="120" mass="14064">MSELNLLDVVRTSVVSKKWRHCWTWARKLEFDMDFFRDIIYNKNLELSNVVDLVLSQNHGPIYKFLLCAWNSFSPNESLDVSWWLTLLSEKGIKKLYLLAYMSSRISILPSYSNALVLSV</sequence>
<dbReference type="SUPFAM" id="SSF81383">
    <property type="entry name" value="F-box domain"/>
    <property type="match status" value="1"/>
</dbReference>
<proteinExistence type="predicted"/>
<organism evidence="2 3">
    <name type="scientific">Kalanchoe fedtschenkoi</name>
    <name type="common">Lavender scallops</name>
    <name type="synonym">South American air plant</name>
    <dbReference type="NCBI Taxonomy" id="63787"/>
    <lineage>
        <taxon>Eukaryota</taxon>
        <taxon>Viridiplantae</taxon>
        <taxon>Streptophyta</taxon>
        <taxon>Embryophyta</taxon>
        <taxon>Tracheophyta</taxon>
        <taxon>Spermatophyta</taxon>
        <taxon>Magnoliopsida</taxon>
        <taxon>eudicotyledons</taxon>
        <taxon>Gunneridae</taxon>
        <taxon>Pentapetalae</taxon>
        <taxon>Saxifragales</taxon>
        <taxon>Crassulaceae</taxon>
        <taxon>Kalanchoe</taxon>
    </lineage>
</organism>
<evidence type="ECO:0000313" key="3">
    <source>
        <dbReference type="Proteomes" id="UP000594263"/>
    </source>
</evidence>
<dbReference type="PANTHER" id="PTHR31639:SF256">
    <property type="entry name" value="OS07G0242900 PROTEIN"/>
    <property type="match status" value="1"/>
</dbReference>
<name>A0A7N0V971_KALFE</name>
<evidence type="ECO:0000259" key="1">
    <source>
        <dbReference type="Pfam" id="PF00646"/>
    </source>
</evidence>